<dbReference type="GO" id="GO:0003677">
    <property type="term" value="F:DNA binding"/>
    <property type="evidence" value="ECO:0007669"/>
    <property type="project" value="UniProtKB-KW"/>
</dbReference>
<name>A0A7Y4LWI6_9BRAD</name>
<evidence type="ECO:0000256" key="3">
    <source>
        <dbReference type="ARBA" id="ARBA00023015"/>
    </source>
</evidence>
<dbReference type="Pfam" id="PF00072">
    <property type="entry name" value="Response_reg"/>
    <property type="match status" value="1"/>
</dbReference>
<keyword evidence="4" id="KW-0238">DNA-binding</keyword>
<sequence length="200" mass="22010">MTIALIDDDNAILHSLSMLLEGRGIPVRAYSSAESFLNALATEPPQCVVSDIRMPGMSGIELQQKLKEHEGAIPLIFITGHGDVTMAVQAIKQGAFDFIEKPLDDERLIASISQAIESGNRLRSEHRERAALQARLAELSPRQVEVMQLVAEGLSNKEIAHKLGISTRTVENYRAWVMERMGANRLADLVRKVIALTSKA</sequence>
<dbReference type="Pfam" id="PF00196">
    <property type="entry name" value="GerE"/>
    <property type="match status" value="1"/>
</dbReference>
<dbReference type="Gene3D" id="3.40.50.2300">
    <property type="match status" value="1"/>
</dbReference>
<evidence type="ECO:0000256" key="4">
    <source>
        <dbReference type="ARBA" id="ARBA00023125"/>
    </source>
</evidence>
<dbReference type="InterPro" id="IPR036388">
    <property type="entry name" value="WH-like_DNA-bd_sf"/>
</dbReference>
<evidence type="ECO:0000256" key="2">
    <source>
        <dbReference type="ARBA" id="ARBA00023012"/>
    </source>
</evidence>
<feature type="domain" description="HTH luxR-type" evidence="7">
    <location>
        <begin position="132"/>
        <end position="197"/>
    </location>
</feature>
<evidence type="ECO:0000313" key="9">
    <source>
        <dbReference type="EMBL" id="NOJ40710.1"/>
    </source>
</evidence>
<protein>
    <submittedName>
        <fullName evidence="9">Response regulator transcription factor</fullName>
    </submittedName>
</protein>
<dbReference type="InterPro" id="IPR011006">
    <property type="entry name" value="CheY-like_superfamily"/>
</dbReference>
<dbReference type="RefSeq" id="WP_171579956.1">
    <property type="nucleotide sequence ID" value="NZ_JAAVLX010000004.1"/>
</dbReference>
<evidence type="ECO:0000259" key="8">
    <source>
        <dbReference type="PROSITE" id="PS50110"/>
    </source>
</evidence>
<proteinExistence type="predicted"/>
<comment type="caution">
    <text evidence="9">The sequence shown here is derived from an EMBL/GenBank/DDBJ whole genome shotgun (WGS) entry which is preliminary data.</text>
</comment>
<keyword evidence="2" id="KW-0902">Two-component regulatory system</keyword>
<reference evidence="9 10" key="1">
    <citation type="submission" date="2020-03" db="EMBL/GenBank/DDBJ databases">
        <title>Bradyrhizobium diversity isolated from nodules of Indigofera sp.</title>
        <authorList>
            <person name="Klepa M."/>
            <person name="Helene L."/>
            <person name="Hungria M."/>
        </authorList>
    </citation>
    <scope>NUCLEOTIDE SEQUENCE [LARGE SCALE GENOMIC DNA]</scope>
    <source>
        <strain evidence="9 10">WSM 1791</strain>
    </source>
</reference>
<dbReference type="SMART" id="SM00421">
    <property type="entry name" value="HTH_LUXR"/>
    <property type="match status" value="1"/>
</dbReference>
<dbReference type="GO" id="GO:0000160">
    <property type="term" value="P:phosphorelay signal transduction system"/>
    <property type="evidence" value="ECO:0007669"/>
    <property type="project" value="UniProtKB-KW"/>
</dbReference>
<evidence type="ECO:0000256" key="5">
    <source>
        <dbReference type="ARBA" id="ARBA00023163"/>
    </source>
</evidence>
<evidence type="ECO:0000256" key="1">
    <source>
        <dbReference type="ARBA" id="ARBA00022553"/>
    </source>
</evidence>
<dbReference type="GO" id="GO:0006355">
    <property type="term" value="P:regulation of DNA-templated transcription"/>
    <property type="evidence" value="ECO:0007669"/>
    <property type="project" value="InterPro"/>
</dbReference>
<feature type="modified residue" description="4-aspartylphosphate" evidence="6">
    <location>
        <position position="51"/>
    </location>
</feature>
<keyword evidence="1 6" id="KW-0597">Phosphoprotein</keyword>
<dbReference type="SUPFAM" id="SSF52172">
    <property type="entry name" value="CheY-like"/>
    <property type="match status" value="1"/>
</dbReference>
<dbReference type="FunFam" id="3.40.50.2300:FF:000018">
    <property type="entry name" value="DNA-binding transcriptional regulator NtrC"/>
    <property type="match status" value="1"/>
</dbReference>
<feature type="domain" description="Response regulatory" evidence="8">
    <location>
        <begin position="2"/>
        <end position="116"/>
    </location>
</feature>
<dbReference type="InterPro" id="IPR000792">
    <property type="entry name" value="Tscrpt_reg_LuxR_C"/>
</dbReference>
<keyword evidence="10" id="KW-1185">Reference proteome</keyword>
<accession>A0A7Y4LWI6</accession>
<keyword evidence="3" id="KW-0805">Transcription regulation</keyword>
<dbReference type="Gene3D" id="1.10.10.10">
    <property type="entry name" value="Winged helix-like DNA-binding domain superfamily/Winged helix DNA-binding domain"/>
    <property type="match status" value="1"/>
</dbReference>
<dbReference type="PANTHER" id="PTHR44688:SF16">
    <property type="entry name" value="DNA-BINDING TRANSCRIPTIONAL ACTIVATOR DEVR_DOSR"/>
    <property type="match status" value="1"/>
</dbReference>
<dbReference type="InterPro" id="IPR001789">
    <property type="entry name" value="Sig_transdc_resp-reg_receiver"/>
</dbReference>
<dbReference type="AlphaFoldDB" id="A0A7Y4LWI6"/>
<dbReference type="PROSITE" id="PS50043">
    <property type="entry name" value="HTH_LUXR_2"/>
    <property type="match status" value="1"/>
</dbReference>
<evidence type="ECO:0000313" key="10">
    <source>
        <dbReference type="Proteomes" id="UP000544122"/>
    </source>
</evidence>
<dbReference type="EMBL" id="JAAVLX010000004">
    <property type="protein sequence ID" value="NOJ40710.1"/>
    <property type="molecule type" value="Genomic_DNA"/>
</dbReference>
<dbReference type="Proteomes" id="UP000544122">
    <property type="component" value="Unassembled WGS sequence"/>
</dbReference>
<evidence type="ECO:0000259" key="7">
    <source>
        <dbReference type="PROSITE" id="PS50043"/>
    </source>
</evidence>
<dbReference type="SMART" id="SM00448">
    <property type="entry name" value="REC"/>
    <property type="match status" value="1"/>
</dbReference>
<dbReference type="PROSITE" id="PS50110">
    <property type="entry name" value="RESPONSE_REGULATORY"/>
    <property type="match status" value="1"/>
</dbReference>
<keyword evidence="5" id="KW-0804">Transcription</keyword>
<dbReference type="PRINTS" id="PR00038">
    <property type="entry name" value="HTHLUXR"/>
</dbReference>
<gene>
    <name evidence="9" type="ORF">HCN58_14060</name>
</gene>
<dbReference type="PANTHER" id="PTHR44688">
    <property type="entry name" value="DNA-BINDING TRANSCRIPTIONAL ACTIVATOR DEVR_DOSR"/>
    <property type="match status" value="1"/>
</dbReference>
<dbReference type="CDD" id="cd06170">
    <property type="entry name" value="LuxR_C_like"/>
    <property type="match status" value="1"/>
</dbReference>
<organism evidence="9 10">
    <name type="scientific">Bradyrhizobium australiense</name>
    <dbReference type="NCBI Taxonomy" id="2721161"/>
    <lineage>
        <taxon>Bacteria</taxon>
        <taxon>Pseudomonadati</taxon>
        <taxon>Pseudomonadota</taxon>
        <taxon>Alphaproteobacteria</taxon>
        <taxon>Hyphomicrobiales</taxon>
        <taxon>Nitrobacteraceae</taxon>
        <taxon>Bradyrhizobium</taxon>
    </lineage>
</organism>
<evidence type="ECO:0000256" key="6">
    <source>
        <dbReference type="PROSITE-ProRule" id="PRU00169"/>
    </source>
</evidence>
<dbReference type="CDD" id="cd17537">
    <property type="entry name" value="REC_FixJ"/>
    <property type="match status" value="1"/>
</dbReference>